<reference evidence="1" key="1">
    <citation type="journal article" date="2020" name="Stud. Mycol.">
        <title>101 Dothideomycetes genomes: a test case for predicting lifestyles and emergence of pathogens.</title>
        <authorList>
            <person name="Haridas S."/>
            <person name="Albert R."/>
            <person name="Binder M."/>
            <person name="Bloem J."/>
            <person name="Labutti K."/>
            <person name="Salamov A."/>
            <person name="Andreopoulos B."/>
            <person name="Baker S."/>
            <person name="Barry K."/>
            <person name="Bills G."/>
            <person name="Bluhm B."/>
            <person name="Cannon C."/>
            <person name="Castanera R."/>
            <person name="Culley D."/>
            <person name="Daum C."/>
            <person name="Ezra D."/>
            <person name="Gonzalez J."/>
            <person name="Henrissat B."/>
            <person name="Kuo A."/>
            <person name="Liang C."/>
            <person name="Lipzen A."/>
            <person name="Lutzoni F."/>
            <person name="Magnuson J."/>
            <person name="Mondo S."/>
            <person name="Nolan M."/>
            <person name="Ohm R."/>
            <person name="Pangilinan J."/>
            <person name="Park H.-J."/>
            <person name="Ramirez L."/>
            <person name="Alfaro M."/>
            <person name="Sun H."/>
            <person name="Tritt A."/>
            <person name="Yoshinaga Y."/>
            <person name="Zwiers L.-H."/>
            <person name="Turgeon B."/>
            <person name="Goodwin S."/>
            <person name="Spatafora J."/>
            <person name="Crous P."/>
            <person name="Grigoriev I."/>
        </authorList>
    </citation>
    <scope>NUCLEOTIDE SEQUENCE</scope>
    <source>
        <strain evidence="1">CBS 269.34</strain>
    </source>
</reference>
<name>A0A6A6R9N5_9PEZI</name>
<keyword evidence="2" id="KW-1185">Reference proteome</keyword>
<organism evidence="1 2">
    <name type="scientific">Lophium mytilinum</name>
    <dbReference type="NCBI Taxonomy" id="390894"/>
    <lineage>
        <taxon>Eukaryota</taxon>
        <taxon>Fungi</taxon>
        <taxon>Dikarya</taxon>
        <taxon>Ascomycota</taxon>
        <taxon>Pezizomycotina</taxon>
        <taxon>Dothideomycetes</taxon>
        <taxon>Pleosporomycetidae</taxon>
        <taxon>Mytilinidiales</taxon>
        <taxon>Mytilinidiaceae</taxon>
        <taxon>Lophium</taxon>
    </lineage>
</organism>
<protein>
    <submittedName>
        <fullName evidence="1">Uncharacterized protein</fullName>
    </submittedName>
</protein>
<dbReference type="Proteomes" id="UP000799750">
    <property type="component" value="Unassembled WGS sequence"/>
</dbReference>
<gene>
    <name evidence="1" type="ORF">BU16DRAFT_248722</name>
</gene>
<evidence type="ECO:0000313" key="1">
    <source>
        <dbReference type="EMBL" id="KAF2500510.1"/>
    </source>
</evidence>
<proteinExistence type="predicted"/>
<evidence type="ECO:0000313" key="2">
    <source>
        <dbReference type="Proteomes" id="UP000799750"/>
    </source>
</evidence>
<accession>A0A6A6R9N5</accession>
<dbReference type="EMBL" id="MU004183">
    <property type="protein sequence ID" value="KAF2500510.1"/>
    <property type="molecule type" value="Genomic_DNA"/>
</dbReference>
<sequence>MIDIPQVQAHSYVLHISVHFNPPASAAAALHQPLMLPTTPLLPFTIVCLPAPATLDSDSYPTSFVVRLSPSCFERTAEIDSCGSLSLLYIAPRVSGRALARPDETRCNMRCTRDPIPFMVFCVSGVTHVPKGSVVSSSRAFVKSGTVRSGRYEERGCVRGAA</sequence>
<dbReference type="AlphaFoldDB" id="A0A6A6R9N5"/>